<dbReference type="GO" id="GO:0006353">
    <property type="term" value="P:DNA-templated transcription termination"/>
    <property type="evidence" value="ECO:0007669"/>
    <property type="project" value="InterPro"/>
</dbReference>
<gene>
    <name evidence="7" type="ORF">APR42_15825</name>
</gene>
<comment type="similarity">
    <text evidence="1">Belongs to the NusB family.</text>
</comment>
<sequence>MLTRRHIRVKVMQSLYAFNQSQNDNLGTEEKFLLKSMEEMYDLFLVQLSLIEELKGQAENFLEKSQQKHLATSEEKDPNKKFISNAIFEIFKNNESLQDALESRKITHWKRDDDYVQIIWEALKKSDIYKNYMETRESSFKEDKEFIIAVFKEIIAPNEKLYDYLEDAKLTWIDDLPIVNTAVLKFLQKLKPNSAENMKLGNLYKNDDDKDFAKELFRKTYLNDDVLAKEMLGKTPNWDKDRIAEIDMILMKMAICEFLKFPSIPVKVTINEYLELAKEYSTPKSSIFINGVLDKLSKEYKEDNKLNKVGRGLM</sequence>
<dbReference type="NCBIfam" id="TIGR01951">
    <property type="entry name" value="nusB"/>
    <property type="match status" value="1"/>
</dbReference>
<evidence type="ECO:0000313" key="7">
    <source>
        <dbReference type="EMBL" id="KRG29601.1"/>
    </source>
</evidence>
<keyword evidence="8" id="KW-1185">Reference proteome</keyword>
<evidence type="ECO:0000256" key="4">
    <source>
        <dbReference type="ARBA" id="ARBA00023015"/>
    </source>
</evidence>
<evidence type="ECO:0000256" key="1">
    <source>
        <dbReference type="ARBA" id="ARBA00005952"/>
    </source>
</evidence>
<keyword evidence="4" id="KW-0805">Transcription regulation</keyword>
<dbReference type="Proteomes" id="UP000051643">
    <property type="component" value="Unassembled WGS sequence"/>
</dbReference>
<protein>
    <submittedName>
        <fullName evidence="7">Antitermination protein NusB</fullName>
    </submittedName>
</protein>
<dbReference type="PANTHER" id="PTHR11078">
    <property type="entry name" value="N UTILIZATION SUBSTANCE PROTEIN B-RELATED"/>
    <property type="match status" value="1"/>
</dbReference>
<reference evidence="7" key="1">
    <citation type="submission" date="2015-10" db="EMBL/GenBank/DDBJ databases">
        <title>Draft genome sequence of Salegentibacter mishustinae KCTC 12263.</title>
        <authorList>
            <person name="Lin W."/>
            <person name="Zheng Q."/>
        </authorList>
    </citation>
    <scope>NUCLEOTIDE SEQUENCE [LARGE SCALE GENOMIC DNA]</scope>
    <source>
        <strain evidence="7">KCTC 12263</strain>
    </source>
</reference>
<dbReference type="STRING" id="270918.APR42_15825"/>
<keyword evidence="5" id="KW-0804">Transcription</keyword>
<dbReference type="OrthoDB" id="9787568at2"/>
<dbReference type="AlphaFoldDB" id="A0A0Q9ZKY8"/>
<dbReference type="PANTHER" id="PTHR11078:SF3">
    <property type="entry name" value="ANTITERMINATION NUSB DOMAIN-CONTAINING PROTEIN"/>
    <property type="match status" value="1"/>
</dbReference>
<keyword evidence="2" id="KW-0889">Transcription antitermination</keyword>
<dbReference type="InterPro" id="IPR035926">
    <property type="entry name" value="NusB-like_sf"/>
</dbReference>
<dbReference type="GO" id="GO:0003723">
    <property type="term" value="F:RNA binding"/>
    <property type="evidence" value="ECO:0007669"/>
    <property type="project" value="UniProtKB-KW"/>
</dbReference>
<dbReference type="EMBL" id="LKTP01000007">
    <property type="protein sequence ID" value="KRG29601.1"/>
    <property type="molecule type" value="Genomic_DNA"/>
</dbReference>
<proteinExistence type="inferred from homology"/>
<evidence type="ECO:0000313" key="8">
    <source>
        <dbReference type="Proteomes" id="UP000051643"/>
    </source>
</evidence>
<name>A0A0Q9ZKY8_9FLAO</name>
<dbReference type="SUPFAM" id="SSF48013">
    <property type="entry name" value="NusB-like"/>
    <property type="match status" value="1"/>
</dbReference>
<keyword evidence="3" id="KW-0694">RNA-binding</keyword>
<dbReference type="RefSeq" id="WP_057481223.1">
    <property type="nucleotide sequence ID" value="NZ_BMWR01000001.1"/>
</dbReference>
<evidence type="ECO:0000259" key="6">
    <source>
        <dbReference type="Pfam" id="PF01029"/>
    </source>
</evidence>
<dbReference type="InterPro" id="IPR006027">
    <property type="entry name" value="NusB_RsmB_TIM44"/>
</dbReference>
<dbReference type="GO" id="GO:0005829">
    <property type="term" value="C:cytosol"/>
    <property type="evidence" value="ECO:0007669"/>
    <property type="project" value="TreeGrafter"/>
</dbReference>
<feature type="domain" description="NusB/RsmB/TIM44" evidence="6">
    <location>
        <begin position="199"/>
        <end position="298"/>
    </location>
</feature>
<dbReference type="InterPro" id="IPR011605">
    <property type="entry name" value="NusB_fam"/>
</dbReference>
<dbReference type="Gene3D" id="1.10.940.10">
    <property type="entry name" value="NusB-like"/>
    <property type="match status" value="1"/>
</dbReference>
<organism evidence="7 8">
    <name type="scientific">Salegentibacter mishustinae</name>
    <dbReference type="NCBI Taxonomy" id="270918"/>
    <lineage>
        <taxon>Bacteria</taxon>
        <taxon>Pseudomonadati</taxon>
        <taxon>Bacteroidota</taxon>
        <taxon>Flavobacteriia</taxon>
        <taxon>Flavobacteriales</taxon>
        <taxon>Flavobacteriaceae</taxon>
        <taxon>Salegentibacter</taxon>
    </lineage>
</organism>
<accession>A0A0Q9ZKY8</accession>
<dbReference type="GO" id="GO:0031564">
    <property type="term" value="P:transcription antitermination"/>
    <property type="evidence" value="ECO:0007669"/>
    <property type="project" value="UniProtKB-KW"/>
</dbReference>
<comment type="caution">
    <text evidence="7">The sequence shown here is derived from an EMBL/GenBank/DDBJ whole genome shotgun (WGS) entry which is preliminary data.</text>
</comment>
<evidence type="ECO:0000256" key="3">
    <source>
        <dbReference type="ARBA" id="ARBA00022884"/>
    </source>
</evidence>
<evidence type="ECO:0000256" key="2">
    <source>
        <dbReference type="ARBA" id="ARBA00022814"/>
    </source>
</evidence>
<dbReference type="Pfam" id="PF01029">
    <property type="entry name" value="NusB"/>
    <property type="match status" value="1"/>
</dbReference>
<evidence type="ECO:0000256" key="5">
    <source>
        <dbReference type="ARBA" id="ARBA00023163"/>
    </source>
</evidence>